<feature type="transmembrane region" description="Helical" evidence="6">
    <location>
        <begin position="82"/>
        <end position="102"/>
    </location>
</feature>
<dbReference type="RefSeq" id="WP_197079710.1">
    <property type="nucleotide sequence ID" value="NZ_CP046452.1"/>
</dbReference>
<dbReference type="PANTHER" id="PTHR34697">
    <property type="entry name" value="PHOSPHATIDYLGLYCEROL LYSYLTRANSFERASE"/>
    <property type="match status" value="1"/>
</dbReference>
<keyword evidence="9" id="KW-1185">Reference proteome</keyword>
<dbReference type="Pfam" id="PF09924">
    <property type="entry name" value="LPG_synthase_C"/>
    <property type="match status" value="1"/>
</dbReference>
<keyword evidence="2" id="KW-1003">Cell membrane</keyword>
<keyword evidence="8" id="KW-0808">Transferase</keyword>
<reference evidence="9" key="1">
    <citation type="submission" date="2019-11" db="EMBL/GenBank/DDBJ databases">
        <title>Complete genome sequence of Corynebacterium kalinowskii 1959, a novel Corynebacterium species isolated from soil of a small paddock in Vilsendorf, Germany.</title>
        <authorList>
            <person name="Schaffert L."/>
            <person name="Ruwe M."/>
            <person name="Milse J."/>
            <person name="Hanuschka K."/>
            <person name="Ortseifen V."/>
            <person name="Droste J."/>
            <person name="Brandt D."/>
            <person name="Schlueter L."/>
            <person name="Kutter Y."/>
            <person name="Vinke S."/>
            <person name="Viehoefer P."/>
            <person name="Jacob L."/>
            <person name="Luebke N.-C."/>
            <person name="Schulte-Berndt E."/>
            <person name="Hain C."/>
            <person name="Linder M."/>
            <person name="Schmidt P."/>
            <person name="Wollenschlaeger L."/>
            <person name="Luttermann T."/>
            <person name="Thieme E."/>
            <person name="Hassa J."/>
            <person name="Haak M."/>
            <person name="Wittchen M."/>
            <person name="Mentz A."/>
            <person name="Persicke M."/>
            <person name="Busche T."/>
            <person name="Ruckert C."/>
        </authorList>
    </citation>
    <scope>NUCLEOTIDE SEQUENCE [LARGE SCALE GENOMIC DNA]</scope>
    <source>
        <strain evidence="9">1959</strain>
    </source>
</reference>
<feature type="transmembrane region" description="Helical" evidence="6">
    <location>
        <begin position="202"/>
        <end position="220"/>
    </location>
</feature>
<feature type="transmembrane region" description="Helical" evidence="6">
    <location>
        <begin position="295"/>
        <end position="313"/>
    </location>
</feature>
<name>A0A6B8VUB1_9CORY</name>
<feature type="domain" description="Phosphatidylglycerol lysyltransferase C-terminal" evidence="7">
    <location>
        <begin position="458"/>
        <end position="748"/>
    </location>
</feature>
<feature type="transmembrane region" description="Helical" evidence="6">
    <location>
        <begin position="49"/>
        <end position="75"/>
    </location>
</feature>
<dbReference type="InterPro" id="IPR051211">
    <property type="entry name" value="PG_lysyltransferase"/>
</dbReference>
<dbReference type="PANTHER" id="PTHR34697:SF2">
    <property type="entry name" value="PHOSPHATIDYLGLYCEROL LYSYLTRANSFERASE"/>
    <property type="match status" value="1"/>
</dbReference>
<keyword evidence="4 6" id="KW-1133">Transmembrane helix</keyword>
<feature type="transmembrane region" description="Helical" evidence="6">
    <location>
        <begin position="272"/>
        <end position="290"/>
    </location>
</feature>
<evidence type="ECO:0000256" key="4">
    <source>
        <dbReference type="ARBA" id="ARBA00022989"/>
    </source>
</evidence>
<organism evidence="8 9">
    <name type="scientific">Corynebacterium kalinowskii</name>
    <dbReference type="NCBI Taxonomy" id="2675216"/>
    <lineage>
        <taxon>Bacteria</taxon>
        <taxon>Bacillati</taxon>
        <taxon>Actinomycetota</taxon>
        <taxon>Actinomycetes</taxon>
        <taxon>Mycobacteriales</taxon>
        <taxon>Corynebacteriaceae</taxon>
        <taxon>Corynebacterium</taxon>
    </lineage>
</organism>
<keyword evidence="5 6" id="KW-0472">Membrane</keyword>
<dbReference type="Proteomes" id="UP000427071">
    <property type="component" value="Chromosome"/>
</dbReference>
<dbReference type="KEGG" id="ckw:CKALI_11945"/>
<keyword evidence="8" id="KW-0012">Acyltransferase</keyword>
<dbReference type="InterPro" id="IPR024320">
    <property type="entry name" value="LPG_synthase_C"/>
</dbReference>
<evidence type="ECO:0000256" key="1">
    <source>
        <dbReference type="ARBA" id="ARBA00004651"/>
    </source>
</evidence>
<dbReference type="GO" id="GO:0055091">
    <property type="term" value="P:phospholipid homeostasis"/>
    <property type="evidence" value="ECO:0007669"/>
    <property type="project" value="TreeGrafter"/>
</dbReference>
<evidence type="ECO:0000313" key="9">
    <source>
        <dbReference type="Proteomes" id="UP000427071"/>
    </source>
</evidence>
<dbReference type="GO" id="GO:0050071">
    <property type="term" value="F:phosphatidylglycerol lysyltransferase activity"/>
    <property type="evidence" value="ECO:0007669"/>
    <property type="project" value="UniProtKB-EC"/>
</dbReference>
<dbReference type="InterPro" id="IPR035952">
    <property type="entry name" value="Rhomboid-like_sf"/>
</dbReference>
<evidence type="ECO:0000259" key="7">
    <source>
        <dbReference type="Pfam" id="PF09924"/>
    </source>
</evidence>
<sequence>MRFLKQMPVSILAVVVLWALRAMYGFDTAWLRDTLGFGLDGHTPLWTVLSSALTVGTWAGAILSTLALLTIGGAVERKLGSLTFLVTAVWTHVAGLLCGALVATGLDSIGLYWGESLEAERVLNPFVWLCGTAMYASAFMGPLRRHRLRVIFFTLTITLILYAGVLADFAFFSACLAGWAVGQWRTRLALKRFVASIRESRVLVAIVFAVVFFGPIAAGMNPDSTGPFSDSVFFVEPRLSSEHVAMLCEHNPQGHRCLNAVAQLRVAGIGPMIGNVIQLAVVVAIALGLIRGRRLALRFALFWIFCTVVAIAYEMKSVGLFDFFRITYVCLPWILCAVLLLMRRELFQVKLAPGRRRKFYGAVFLWWLITAAGWIVGSWLVMPSPLIDVLRATPLRYIPPAVAKFASFDILPLSQTAWALTEWTGITFWAGFLFLFLRALVRPADPSAVQERERAKGMLQQGSGDHLSWMTLWPRNSYWFGEGGYVAYRLESGIAVTVGEPVSSGTPVAQLADAFERDIYAQGAQVAWYSVRPEFAATRPDWYNVLVAEESVVKVGEEPAFKGKKFQDIRTARNHATKQGIRTEWTTWHECSRPQRVQIAAISEAWVSDKALPEMGFTLGGLAELDDPDVRLMIAVGEDGIIHGVTSWLPCYVNGQVEGLVLDFMRRRTDGFRPVVEYLIAAVLVQAHNDGLSWVSLSGAPLAVAGTGSLGAVLDRVGHALEPLYGFRSLAAFKRKFNPEHQQWLMLYRDELALPAIGMAVSKSYLPDTSMGELMGAMRGIG</sequence>
<evidence type="ECO:0000256" key="6">
    <source>
        <dbReference type="SAM" id="Phobius"/>
    </source>
</evidence>
<evidence type="ECO:0000256" key="5">
    <source>
        <dbReference type="ARBA" id="ARBA00023136"/>
    </source>
</evidence>
<feature type="transmembrane region" description="Helical" evidence="6">
    <location>
        <begin position="148"/>
        <end position="165"/>
    </location>
</feature>
<dbReference type="SUPFAM" id="SSF144091">
    <property type="entry name" value="Rhomboid-like"/>
    <property type="match status" value="1"/>
</dbReference>
<feature type="transmembrane region" description="Helical" evidence="6">
    <location>
        <begin position="363"/>
        <end position="382"/>
    </location>
</feature>
<comment type="subcellular location">
    <subcellularLocation>
        <location evidence="1">Cell membrane</location>
        <topology evidence="1">Multi-pass membrane protein</topology>
    </subcellularLocation>
</comment>
<proteinExistence type="predicted"/>
<dbReference type="GO" id="GO:0005886">
    <property type="term" value="C:plasma membrane"/>
    <property type="evidence" value="ECO:0007669"/>
    <property type="project" value="UniProtKB-SubCell"/>
</dbReference>
<dbReference type="AlphaFoldDB" id="A0A6B8VUB1"/>
<accession>A0A6B8VUB1</accession>
<evidence type="ECO:0000256" key="2">
    <source>
        <dbReference type="ARBA" id="ARBA00022475"/>
    </source>
</evidence>
<evidence type="ECO:0000313" key="8">
    <source>
        <dbReference type="EMBL" id="QGU03227.1"/>
    </source>
</evidence>
<feature type="transmembrane region" description="Helical" evidence="6">
    <location>
        <begin position="325"/>
        <end position="342"/>
    </location>
</feature>
<dbReference type="EMBL" id="CP046452">
    <property type="protein sequence ID" value="QGU03227.1"/>
    <property type="molecule type" value="Genomic_DNA"/>
</dbReference>
<gene>
    <name evidence="8" type="primary">mprF</name>
    <name evidence="8" type="ORF">CKALI_11945</name>
</gene>
<evidence type="ECO:0000256" key="3">
    <source>
        <dbReference type="ARBA" id="ARBA00022692"/>
    </source>
</evidence>
<keyword evidence="3 6" id="KW-0812">Transmembrane</keyword>
<protein>
    <submittedName>
        <fullName evidence="8">Phosphatidylglycerol lysyltransferase</fullName>
        <ecNumber evidence="8">2.3.2.3</ecNumber>
    </submittedName>
</protein>
<dbReference type="EC" id="2.3.2.3" evidence="8"/>